<dbReference type="InterPro" id="IPR036291">
    <property type="entry name" value="NAD(P)-bd_dom_sf"/>
</dbReference>
<evidence type="ECO:0000256" key="4">
    <source>
        <dbReference type="ARBA" id="ARBA00023002"/>
    </source>
</evidence>
<evidence type="ECO:0000256" key="3">
    <source>
        <dbReference type="ARBA" id="ARBA00022833"/>
    </source>
</evidence>
<dbReference type="PANTHER" id="PTHR42813:SF2">
    <property type="entry name" value="DEHYDROGENASE, ZINC-CONTAINING, PUTATIVE (AFU_ORTHOLOGUE AFUA_2G02810)-RELATED"/>
    <property type="match status" value="1"/>
</dbReference>
<evidence type="ECO:0000256" key="1">
    <source>
        <dbReference type="ARBA" id="ARBA00001947"/>
    </source>
</evidence>
<sequence length="357" mass="39078">MSKEPSANTMRAVVFKGPYSVAVEDRPIPQIQEPTDIIAKVQYAGLCGTELHMYRGHQKTPTDFIIGHEFNGTVIQVGADVKTLKVGDKITCPFSTTCGECFYCKKNLTSRCVKAMLIGTAALDGAQAEFVRVPLADSTAVISPPDIDDKVLVMMADILPTGYFAASNGFRLLTEAEREDAVIAVVGLGPVGLCALVSASTFKPKHIFAIESVPARLQQAKDLGAEPLNFQTDMEGLKQRVAEVTEGRGVDLILEIVGLSPALRLGFDILRPWGVISSVGVHNGEVPWTANEAYHKNLRLQTGRCPVRAVFPQALEVLKQFQDRFSFMTDNIVSIEQAVRSYERFEKAEVQKIIFSM</sequence>
<dbReference type="PANTHER" id="PTHR42813">
    <property type="entry name" value="ZINC-TYPE ALCOHOL DEHYDROGENASE-LIKE"/>
    <property type="match status" value="1"/>
</dbReference>
<accession>A0A9P4M7N2</accession>
<name>A0A9P4M7N2_9PEZI</name>
<dbReference type="InterPro" id="IPR002328">
    <property type="entry name" value="ADH_Zn_CS"/>
</dbReference>
<organism evidence="8 9">
    <name type="scientific">Rhizodiscina lignyota</name>
    <dbReference type="NCBI Taxonomy" id="1504668"/>
    <lineage>
        <taxon>Eukaryota</taxon>
        <taxon>Fungi</taxon>
        <taxon>Dikarya</taxon>
        <taxon>Ascomycota</taxon>
        <taxon>Pezizomycotina</taxon>
        <taxon>Dothideomycetes</taxon>
        <taxon>Pleosporomycetidae</taxon>
        <taxon>Aulographales</taxon>
        <taxon>Rhizodiscinaceae</taxon>
        <taxon>Rhizodiscina</taxon>
    </lineage>
</organism>
<dbReference type="SUPFAM" id="SSF50129">
    <property type="entry name" value="GroES-like"/>
    <property type="match status" value="1"/>
</dbReference>
<dbReference type="InterPro" id="IPR013154">
    <property type="entry name" value="ADH-like_N"/>
</dbReference>
<dbReference type="CDD" id="cd08284">
    <property type="entry name" value="FDH_like_2"/>
    <property type="match status" value="1"/>
</dbReference>
<dbReference type="Gene3D" id="3.40.50.720">
    <property type="entry name" value="NAD(P)-binding Rossmann-like Domain"/>
    <property type="match status" value="1"/>
</dbReference>
<evidence type="ECO:0000256" key="2">
    <source>
        <dbReference type="ARBA" id="ARBA00022723"/>
    </source>
</evidence>
<evidence type="ECO:0000313" key="8">
    <source>
        <dbReference type="EMBL" id="KAF2100886.1"/>
    </source>
</evidence>
<comment type="similarity">
    <text evidence="5">Belongs to the zinc-containing alcohol dehydrogenase family.</text>
</comment>
<dbReference type="OrthoDB" id="442947at2759"/>
<keyword evidence="3 5" id="KW-0862">Zinc</keyword>
<keyword evidence="9" id="KW-1185">Reference proteome</keyword>
<keyword evidence="4" id="KW-0560">Oxidoreductase</keyword>
<dbReference type="Pfam" id="PF08240">
    <property type="entry name" value="ADH_N"/>
    <property type="match status" value="1"/>
</dbReference>
<dbReference type="SUPFAM" id="SSF51735">
    <property type="entry name" value="NAD(P)-binding Rossmann-fold domains"/>
    <property type="match status" value="1"/>
</dbReference>
<proteinExistence type="inferred from homology"/>
<protein>
    <submittedName>
        <fullName evidence="8">GroES-like protein</fullName>
    </submittedName>
</protein>
<reference evidence="8" key="1">
    <citation type="journal article" date="2020" name="Stud. Mycol.">
        <title>101 Dothideomycetes genomes: a test case for predicting lifestyles and emergence of pathogens.</title>
        <authorList>
            <person name="Haridas S."/>
            <person name="Albert R."/>
            <person name="Binder M."/>
            <person name="Bloem J."/>
            <person name="Labutti K."/>
            <person name="Salamov A."/>
            <person name="Andreopoulos B."/>
            <person name="Baker S."/>
            <person name="Barry K."/>
            <person name="Bills G."/>
            <person name="Bluhm B."/>
            <person name="Cannon C."/>
            <person name="Castanera R."/>
            <person name="Culley D."/>
            <person name="Daum C."/>
            <person name="Ezra D."/>
            <person name="Gonzalez J."/>
            <person name="Henrissat B."/>
            <person name="Kuo A."/>
            <person name="Liang C."/>
            <person name="Lipzen A."/>
            <person name="Lutzoni F."/>
            <person name="Magnuson J."/>
            <person name="Mondo S."/>
            <person name="Nolan M."/>
            <person name="Ohm R."/>
            <person name="Pangilinan J."/>
            <person name="Park H.-J."/>
            <person name="Ramirez L."/>
            <person name="Alfaro M."/>
            <person name="Sun H."/>
            <person name="Tritt A."/>
            <person name="Yoshinaga Y."/>
            <person name="Zwiers L.-H."/>
            <person name="Turgeon B."/>
            <person name="Goodwin S."/>
            <person name="Spatafora J."/>
            <person name="Crous P."/>
            <person name="Grigoriev I."/>
        </authorList>
    </citation>
    <scope>NUCLEOTIDE SEQUENCE</scope>
    <source>
        <strain evidence="8">CBS 133067</strain>
    </source>
</reference>
<comment type="cofactor">
    <cofactor evidence="1 5">
        <name>Zn(2+)</name>
        <dbReference type="ChEBI" id="CHEBI:29105"/>
    </cofactor>
</comment>
<dbReference type="EMBL" id="ML978124">
    <property type="protein sequence ID" value="KAF2100886.1"/>
    <property type="molecule type" value="Genomic_DNA"/>
</dbReference>
<dbReference type="PROSITE" id="PS00059">
    <property type="entry name" value="ADH_ZINC"/>
    <property type="match status" value="1"/>
</dbReference>
<dbReference type="AlphaFoldDB" id="A0A9P4M7N2"/>
<gene>
    <name evidence="8" type="ORF">NA57DRAFT_74484</name>
</gene>
<dbReference type="Proteomes" id="UP000799772">
    <property type="component" value="Unassembled WGS sequence"/>
</dbReference>
<dbReference type="InterPro" id="IPR011032">
    <property type="entry name" value="GroES-like_sf"/>
</dbReference>
<feature type="domain" description="Alcohol dehydrogenase-like N-terminal" evidence="7">
    <location>
        <begin position="34"/>
        <end position="135"/>
    </location>
</feature>
<keyword evidence="2 5" id="KW-0479">Metal-binding</keyword>
<dbReference type="Gene3D" id="3.90.180.10">
    <property type="entry name" value="Medium-chain alcohol dehydrogenases, catalytic domain"/>
    <property type="match status" value="1"/>
</dbReference>
<evidence type="ECO:0000259" key="6">
    <source>
        <dbReference type="Pfam" id="PF00107"/>
    </source>
</evidence>
<evidence type="ECO:0000256" key="5">
    <source>
        <dbReference type="RuleBase" id="RU361277"/>
    </source>
</evidence>
<dbReference type="GO" id="GO:0016491">
    <property type="term" value="F:oxidoreductase activity"/>
    <property type="evidence" value="ECO:0007669"/>
    <property type="project" value="UniProtKB-KW"/>
</dbReference>
<dbReference type="Pfam" id="PF00107">
    <property type="entry name" value="ADH_zinc_N"/>
    <property type="match status" value="1"/>
</dbReference>
<comment type="caution">
    <text evidence="8">The sequence shown here is derived from an EMBL/GenBank/DDBJ whole genome shotgun (WGS) entry which is preliminary data.</text>
</comment>
<evidence type="ECO:0000259" key="7">
    <source>
        <dbReference type="Pfam" id="PF08240"/>
    </source>
</evidence>
<dbReference type="GO" id="GO:0008270">
    <property type="term" value="F:zinc ion binding"/>
    <property type="evidence" value="ECO:0007669"/>
    <property type="project" value="InterPro"/>
</dbReference>
<evidence type="ECO:0000313" key="9">
    <source>
        <dbReference type="Proteomes" id="UP000799772"/>
    </source>
</evidence>
<dbReference type="InterPro" id="IPR013149">
    <property type="entry name" value="ADH-like_C"/>
</dbReference>
<feature type="domain" description="Alcohol dehydrogenase-like C-terminal" evidence="6">
    <location>
        <begin position="190"/>
        <end position="319"/>
    </location>
</feature>